<evidence type="ECO:0000313" key="6">
    <source>
        <dbReference type="EMBL" id="MBB2185904.1"/>
    </source>
</evidence>
<proteinExistence type="inferred from homology"/>
<reference evidence="7 8" key="1">
    <citation type="submission" date="2018-07" db="EMBL/GenBank/DDBJ databases">
        <title>Genomic Encyclopedia of Type Strains, Phase IV (KMG-IV): sequencing the most valuable type-strain genomes for metagenomic binning, comparative biology and taxonomic classification.</title>
        <authorList>
            <person name="Goeker M."/>
        </authorList>
    </citation>
    <scope>NUCLEOTIDE SEQUENCE [LARGE SCALE GENOMIC DNA]</scope>
    <source>
        <strain evidence="7 8">DSM 5603</strain>
    </source>
</reference>
<keyword evidence="8" id="KW-1185">Reference proteome</keyword>
<dbReference type="SUPFAM" id="SSF51569">
    <property type="entry name" value="Aldolase"/>
    <property type="match status" value="1"/>
</dbReference>
<evidence type="ECO:0000256" key="3">
    <source>
        <dbReference type="PIRNR" id="PIRNR001365"/>
    </source>
</evidence>
<dbReference type="Proteomes" id="UP000562982">
    <property type="component" value="Unassembled WGS sequence"/>
</dbReference>
<organism evidence="7 8">
    <name type="scientific">Gluconacetobacter liquefaciens</name>
    <name type="common">Acetobacter liquefaciens</name>
    <dbReference type="NCBI Taxonomy" id="89584"/>
    <lineage>
        <taxon>Bacteria</taxon>
        <taxon>Pseudomonadati</taxon>
        <taxon>Pseudomonadota</taxon>
        <taxon>Alphaproteobacteria</taxon>
        <taxon>Acetobacterales</taxon>
        <taxon>Acetobacteraceae</taxon>
        <taxon>Gluconacetobacter</taxon>
    </lineage>
</organism>
<dbReference type="InterPro" id="IPR013785">
    <property type="entry name" value="Aldolase_TIM"/>
</dbReference>
<dbReference type="EMBL" id="JABEQI010000002">
    <property type="protein sequence ID" value="MBB2185904.1"/>
    <property type="molecule type" value="Genomic_DNA"/>
</dbReference>
<dbReference type="PIRSF" id="PIRSF001365">
    <property type="entry name" value="DHDPS"/>
    <property type="match status" value="1"/>
</dbReference>
<dbReference type="Gene3D" id="3.20.20.70">
    <property type="entry name" value="Aldolase class I"/>
    <property type="match status" value="1"/>
</dbReference>
<dbReference type="PRINTS" id="PR00146">
    <property type="entry name" value="DHPICSNTHASE"/>
</dbReference>
<dbReference type="AlphaFoldDB" id="A0A370G937"/>
<gene>
    <name evidence="7" type="ORF">C7453_102514</name>
    <name evidence="6" type="ORF">HLH32_05825</name>
</gene>
<dbReference type="SMART" id="SM01130">
    <property type="entry name" value="DHDPS"/>
    <property type="match status" value="1"/>
</dbReference>
<dbReference type="EMBL" id="QQAW01000002">
    <property type="protein sequence ID" value="RDI39720.1"/>
    <property type="molecule type" value="Genomic_DNA"/>
</dbReference>
<dbReference type="Pfam" id="PF00701">
    <property type="entry name" value="DHDPS"/>
    <property type="match status" value="1"/>
</dbReference>
<dbReference type="RefSeq" id="WP_114726552.1">
    <property type="nucleotide sequence ID" value="NZ_BJMI01000009.1"/>
</dbReference>
<evidence type="ECO:0000313" key="8">
    <source>
        <dbReference type="Proteomes" id="UP000254958"/>
    </source>
</evidence>
<reference evidence="6 9" key="2">
    <citation type="submission" date="2020-04" db="EMBL/GenBank/DDBJ databases">
        <title>Description of novel Gluconacetobacter.</title>
        <authorList>
            <person name="Sombolestani A."/>
        </authorList>
    </citation>
    <scope>NUCLEOTIDE SEQUENCE [LARGE SCALE GENOMIC DNA]</scope>
    <source>
        <strain evidence="6 9">LMG 1382</strain>
    </source>
</reference>
<evidence type="ECO:0000256" key="2">
    <source>
        <dbReference type="ARBA" id="ARBA00023239"/>
    </source>
</evidence>
<evidence type="ECO:0000313" key="9">
    <source>
        <dbReference type="Proteomes" id="UP000562982"/>
    </source>
</evidence>
<evidence type="ECO:0000313" key="7">
    <source>
        <dbReference type="EMBL" id="RDI39720.1"/>
    </source>
</evidence>
<sequence length="299" mass="31479">MSIFHGLSAFPITPADVHGTVDVEGVARLTAYLSAAGVDSIGLLGSTGTYAYLTRAERRRAIAAAVESVGGRTPLIVGIGTLRTDDAQALARDAEAEGADGLLMAPVSYTPLTQEEAYQHYVAVAGATGLKLCIYNNPSTTHFTFGTELLERLAGVPNIAAVKMPPPPEGTLADELSRLRAGPVGKLAIGCSGDWIAAEALLAGYDGWFSVLGGFLPHLARTLTTAAQNGDHATVLHYSQKLRPLWALFRAFGSLRVAYAALNHLGLSEATPPRPILPLPEPDQQRVAEALRACCENTP</sequence>
<protein>
    <submittedName>
        <fullName evidence="7">4-hydroxy-tetrahydrodipicolinate synthase</fullName>
    </submittedName>
    <submittedName>
        <fullName evidence="6">Dihydrodipicolinate synthase family protein</fullName>
    </submittedName>
</protein>
<dbReference type="PANTHER" id="PTHR12128:SF66">
    <property type="entry name" value="4-HYDROXY-2-OXOGLUTARATE ALDOLASE, MITOCHONDRIAL"/>
    <property type="match status" value="1"/>
</dbReference>
<dbReference type="OrthoDB" id="9778880at2"/>
<dbReference type="GO" id="GO:0005829">
    <property type="term" value="C:cytosol"/>
    <property type="evidence" value="ECO:0007669"/>
    <property type="project" value="TreeGrafter"/>
</dbReference>
<accession>A0A370G937</accession>
<keyword evidence="2 3" id="KW-0456">Lyase</keyword>
<name>A0A370G937_GLULI</name>
<dbReference type="Proteomes" id="UP000254958">
    <property type="component" value="Unassembled WGS sequence"/>
</dbReference>
<comment type="similarity">
    <text evidence="1 3">Belongs to the DapA family.</text>
</comment>
<evidence type="ECO:0000256" key="4">
    <source>
        <dbReference type="PIRSR" id="PIRSR001365-1"/>
    </source>
</evidence>
<dbReference type="InterPro" id="IPR002220">
    <property type="entry name" value="DapA-like"/>
</dbReference>
<comment type="caution">
    <text evidence="7">The sequence shown here is derived from an EMBL/GenBank/DDBJ whole genome shotgun (WGS) entry which is preliminary data.</text>
</comment>
<dbReference type="PANTHER" id="PTHR12128">
    <property type="entry name" value="DIHYDRODIPICOLINATE SYNTHASE"/>
    <property type="match status" value="1"/>
</dbReference>
<dbReference type="GO" id="GO:0008840">
    <property type="term" value="F:4-hydroxy-tetrahydrodipicolinate synthase activity"/>
    <property type="evidence" value="ECO:0007669"/>
    <property type="project" value="TreeGrafter"/>
</dbReference>
<dbReference type="CDD" id="cd00408">
    <property type="entry name" value="DHDPS-like"/>
    <property type="match status" value="1"/>
</dbReference>
<feature type="active site" description="Proton donor/acceptor" evidence="4">
    <location>
        <position position="135"/>
    </location>
</feature>
<feature type="active site" description="Schiff-base intermediate with substrate" evidence="4">
    <location>
        <position position="163"/>
    </location>
</feature>
<feature type="binding site" evidence="5">
    <location>
        <position position="47"/>
    </location>
    <ligand>
        <name>pyruvate</name>
        <dbReference type="ChEBI" id="CHEBI:15361"/>
    </ligand>
</feature>
<evidence type="ECO:0000256" key="1">
    <source>
        <dbReference type="ARBA" id="ARBA00007592"/>
    </source>
</evidence>
<evidence type="ECO:0000256" key="5">
    <source>
        <dbReference type="PIRSR" id="PIRSR001365-2"/>
    </source>
</evidence>